<dbReference type="Gene3D" id="1.20.120.350">
    <property type="entry name" value="Voltage-gated potassium channels. Chain C"/>
    <property type="match status" value="1"/>
</dbReference>
<evidence type="ECO:0000256" key="3">
    <source>
        <dbReference type="ARBA" id="ARBA00022475"/>
    </source>
</evidence>
<keyword evidence="8 12" id="KW-0472">Membrane</keyword>
<feature type="coiled-coil region" evidence="10">
    <location>
        <begin position="172"/>
        <end position="199"/>
    </location>
</feature>
<evidence type="ECO:0000256" key="1">
    <source>
        <dbReference type="ARBA" id="ARBA00004651"/>
    </source>
</evidence>
<keyword evidence="4 12" id="KW-0812">Transmembrane</keyword>
<evidence type="ECO:0000256" key="11">
    <source>
        <dbReference type="SAM" id="MobiDB-lite"/>
    </source>
</evidence>
<keyword evidence="6 12" id="KW-1133">Transmembrane helix</keyword>
<protein>
    <submittedName>
        <fullName evidence="13">Uncharacterized protein</fullName>
    </submittedName>
</protein>
<keyword evidence="10" id="KW-0175">Coiled coil</keyword>
<sequence length="213" mass="23538">MSENSASAAPLLPRPNNHGSRSRSAQPLRLRVLRRARRCRSICQRLLLSRAKHFVVMTLVALDVATLLVNIFIQLIACKMHQNDEPWVLAVSHGLAAAGLVFSCLFLVELIFCLSAFGPGAYLASCFHRFDATIVVLSFFIDVGVSGLAANIGSLIIVLRLWRLAKLSEEVVLGATERMAMLEQQLEELESENKHLRLQLGMDSHEHSGSGHE</sequence>
<evidence type="ECO:0000256" key="5">
    <source>
        <dbReference type="ARBA" id="ARBA00022882"/>
    </source>
</evidence>
<feature type="region of interest" description="Disordered" evidence="11">
    <location>
        <begin position="1"/>
        <end position="26"/>
    </location>
</feature>
<feature type="transmembrane region" description="Helical" evidence="12">
    <location>
        <begin position="54"/>
        <end position="75"/>
    </location>
</feature>
<dbReference type="PANTHER" id="PTHR46480">
    <property type="entry name" value="F20B24.22"/>
    <property type="match status" value="1"/>
</dbReference>
<evidence type="ECO:0000256" key="6">
    <source>
        <dbReference type="ARBA" id="ARBA00022989"/>
    </source>
</evidence>
<dbReference type="AlphaFoldDB" id="A0A2C5YMT5"/>
<feature type="transmembrane region" description="Helical" evidence="12">
    <location>
        <begin position="132"/>
        <end position="159"/>
    </location>
</feature>
<evidence type="ECO:0000313" key="14">
    <source>
        <dbReference type="Proteomes" id="UP000224854"/>
    </source>
</evidence>
<accession>A0A2C5YMT5</accession>
<dbReference type="OrthoDB" id="427456at2759"/>
<evidence type="ECO:0000256" key="2">
    <source>
        <dbReference type="ARBA" id="ARBA00022448"/>
    </source>
</evidence>
<keyword evidence="5" id="KW-0851">Voltage-gated channel</keyword>
<organism evidence="13 14">
    <name type="scientific">Ophiocordyceps australis</name>
    <dbReference type="NCBI Taxonomy" id="1399860"/>
    <lineage>
        <taxon>Eukaryota</taxon>
        <taxon>Fungi</taxon>
        <taxon>Dikarya</taxon>
        <taxon>Ascomycota</taxon>
        <taxon>Pezizomycotina</taxon>
        <taxon>Sordariomycetes</taxon>
        <taxon>Hypocreomycetidae</taxon>
        <taxon>Hypocreales</taxon>
        <taxon>Ophiocordycipitaceae</taxon>
        <taxon>Ophiocordyceps</taxon>
    </lineage>
</organism>
<keyword evidence="3" id="KW-1003">Cell membrane</keyword>
<dbReference type="GO" id="GO:0005886">
    <property type="term" value="C:plasma membrane"/>
    <property type="evidence" value="ECO:0007669"/>
    <property type="project" value="UniProtKB-SubCell"/>
</dbReference>
<dbReference type="InterPro" id="IPR031846">
    <property type="entry name" value="Hvcn1"/>
</dbReference>
<evidence type="ECO:0000313" key="13">
    <source>
        <dbReference type="EMBL" id="PHH79398.1"/>
    </source>
</evidence>
<dbReference type="EMBL" id="NJEU01000187">
    <property type="protein sequence ID" value="PHH79398.1"/>
    <property type="molecule type" value="Genomic_DNA"/>
</dbReference>
<keyword evidence="2" id="KW-0813">Transport</keyword>
<evidence type="ECO:0000256" key="4">
    <source>
        <dbReference type="ARBA" id="ARBA00022692"/>
    </source>
</evidence>
<keyword evidence="14" id="KW-1185">Reference proteome</keyword>
<comment type="subcellular location">
    <subcellularLocation>
        <location evidence="1">Cell membrane</location>
        <topology evidence="1">Multi-pass membrane protein</topology>
    </subcellularLocation>
</comment>
<dbReference type="Proteomes" id="UP000224854">
    <property type="component" value="Unassembled WGS sequence"/>
</dbReference>
<dbReference type="PANTHER" id="PTHR46480:SF1">
    <property type="entry name" value="VOLTAGE-GATED HYDROGEN CHANNEL 1"/>
    <property type="match status" value="1"/>
</dbReference>
<evidence type="ECO:0000256" key="8">
    <source>
        <dbReference type="ARBA" id="ARBA00023136"/>
    </source>
</evidence>
<keyword evidence="9" id="KW-0407">Ion channel</keyword>
<gene>
    <name evidence="13" type="ORF">CDD82_2411</name>
</gene>
<dbReference type="GO" id="GO:0030171">
    <property type="term" value="F:voltage-gated proton channel activity"/>
    <property type="evidence" value="ECO:0007669"/>
    <property type="project" value="InterPro"/>
</dbReference>
<keyword evidence="7" id="KW-0406">Ion transport</keyword>
<proteinExistence type="predicted"/>
<evidence type="ECO:0000256" key="9">
    <source>
        <dbReference type="ARBA" id="ARBA00023303"/>
    </source>
</evidence>
<evidence type="ECO:0000256" key="12">
    <source>
        <dbReference type="SAM" id="Phobius"/>
    </source>
</evidence>
<comment type="caution">
    <text evidence="13">The sequence shown here is derived from an EMBL/GenBank/DDBJ whole genome shotgun (WGS) entry which is preliminary data.</text>
</comment>
<reference evidence="13 14" key="1">
    <citation type="submission" date="2017-06" db="EMBL/GenBank/DDBJ databases">
        <title>Ant-infecting Ophiocordyceps genomes reveal a high diversity of potential behavioral manipulation genes and a possible major role for enterotoxins.</title>
        <authorList>
            <person name="De Bekker C."/>
            <person name="Evans H.C."/>
            <person name="Brachmann A."/>
            <person name="Hughes D.P."/>
        </authorList>
    </citation>
    <scope>NUCLEOTIDE SEQUENCE [LARGE SCALE GENOMIC DNA]</scope>
    <source>
        <strain evidence="13 14">1348a</strain>
    </source>
</reference>
<evidence type="ECO:0000256" key="10">
    <source>
        <dbReference type="SAM" id="Coils"/>
    </source>
</evidence>
<name>A0A2C5YMT5_9HYPO</name>
<dbReference type="GO" id="GO:0034702">
    <property type="term" value="C:monoatomic ion channel complex"/>
    <property type="evidence" value="ECO:0007669"/>
    <property type="project" value="UniProtKB-KW"/>
</dbReference>
<dbReference type="InterPro" id="IPR027359">
    <property type="entry name" value="Volt_channel_dom_sf"/>
</dbReference>
<feature type="transmembrane region" description="Helical" evidence="12">
    <location>
        <begin position="87"/>
        <end position="112"/>
    </location>
</feature>
<evidence type="ECO:0000256" key="7">
    <source>
        <dbReference type="ARBA" id="ARBA00023065"/>
    </source>
</evidence>